<keyword evidence="7" id="KW-1185">Reference proteome</keyword>
<dbReference type="RefSeq" id="XP_019086121.1">
    <property type="nucleotide sequence ID" value="XM_019230576.1"/>
</dbReference>
<evidence type="ECO:0000256" key="5">
    <source>
        <dbReference type="ARBA" id="ARBA00023157"/>
    </source>
</evidence>
<keyword evidence="3" id="KW-0964">Secreted</keyword>
<comment type="subcellular location">
    <subcellularLocation>
        <location evidence="1">Secreted</location>
    </subcellularLocation>
</comment>
<name>A0ABM1QH83_CAMSA</name>
<evidence type="ECO:0000256" key="4">
    <source>
        <dbReference type="ARBA" id="ARBA00022729"/>
    </source>
</evidence>
<feature type="signal peptide" evidence="6">
    <location>
        <begin position="1"/>
        <end position="26"/>
    </location>
</feature>
<evidence type="ECO:0000256" key="1">
    <source>
        <dbReference type="ARBA" id="ARBA00004613"/>
    </source>
</evidence>
<dbReference type="PANTHER" id="PTHR34450:SF5">
    <property type="entry name" value="DEFENSIN-LIKE PROTEIN 229-RELATED"/>
    <property type="match status" value="1"/>
</dbReference>
<gene>
    <name evidence="8" type="primary">LOC109126779</name>
</gene>
<proteinExistence type="inferred from homology"/>
<sequence length="87" mass="9409">MRSATLLLVCCILISFIFSHVKEVEAGLSPIAASLRVRKDIFVGGCGSDGNKTCINDFVKKGGAANKPFSCECDNFGFEHLCRCNFS</sequence>
<dbReference type="GeneID" id="109126779"/>
<comment type="similarity">
    <text evidence="2">Belongs to the DEFL family.</text>
</comment>
<evidence type="ECO:0000256" key="2">
    <source>
        <dbReference type="ARBA" id="ARBA00006722"/>
    </source>
</evidence>
<evidence type="ECO:0000313" key="8">
    <source>
        <dbReference type="RefSeq" id="XP_019086121.1"/>
    </source>
</evidence>
<evidence type="ECO:0000313" key="7">
    <source>
        <dbReference type="Proteomes" id="UP000694864"/>
    </source>
</evidence>
<feature type="chain" id="PRO_5045390461" evidence="6">
    <location>
        <begin position="27"/>
        <end position="87"/>
    </location>
</feature>
<keyword evidence="5" id="KW-1015">Disulfide bond</keyword>
<dbReference type="Pfam" id="PF06876">
    <property type="entry name" value="SCRL"/>
    <property type="match status" value="1"/>
</dbReference>
<keyword evidence="4 6" id="KW-0732">Signal</keyword>
<organism evidence="7 8">
    <name type="scientific">Camelina sativa</name>
    <name type="common">False flax</name>
    <name type="synonym">Myagrum sativum</name>
    <dbReference type="NCBI Taxonomy" id="90675"/>
    <lineage>
        <taxon>Eukaryota</taxon>
        <taxon>Viridiplantae</taxon>
        <taxon>Streptophyta</taxon>
        <taxon>Embryophyta</taxon>
        <taxon>Tracheophyta</taxon>
        <taxon>Spermatophyta</taxon>
        <taxon>Magnoliopsida</taxon>
        <taxon>eudicotyledons</taxon>
        <taxon>Gunneridae</taxon>
        <taxon>Pentapetalae</taxon>
        <taxon>rosids</taxon>
        <taxon>malvids</taxon>
        <taxon>Brassicales</taxon>
        <taxon>Brassicaceae</taxon>
        <taxon>Camelineae</taxon>
        <taxon>Camelina</taxon>
    </lineage>
</organism>
<accession>A0ABM1QH83</accession>
<evidence type="ECO:0000256" key="3">
    <source>
        <dbReference type="ARBA" id="ARBA00022525"/>
    </source>
</evidence>
<dbReference type="PANTHER" id="PTHR34450">
    <property type="entry name" value="DEFENSIN-LIKE PROTEIN 245-RELATED"/>
    <property type="match status" value="1"/>
</dbReference>
<evidence type="ECO:0000256" key="6">
    <source>
        <dbReference type="SAM" id="SignalP"/>
    </source>
</evidence>
<reference evidence="7" key="1">
    <citation type="journal article" date="2014" name="Nat. Commun.">
        <title>The emerging biofuel crop Camelina sativa retains a highly undifferentiated hexaploid genome structure.</title>
        <authorList>
            <person name="Kagale S."/>
            <person name="Koh C."/>
            <person name="Nixon J."/>
            <person name="Bollina V."/>
            <person name="Clarke W.E."/>
            <person name="Tuteja R."/>
            <person name="Spillane C."/>
            <person name="Robinson S.J."/>
            <person name="Links M.G."/>
            <person name="Clarke C."/>
            <person name="Higgins E.E."/>
            <person name="Huebert T."/>
            <person name="Sharpe A.G."/>
            <person name="Parkin I.A."/>
        </authorList>
    </citation>
    <scope>NUCLEOTIDE SEQUENCE [LARGE SCALE GENOMIC DNA]</scope>
    <source>
        <strain evidence="7">cv. DH55</strain>
    </source>
</reference>
<protein>
    <submittedName>
        <fullName evidence="8">Defensin-like protein 235</fullName>
    </submittedName>
</protein>
<dbReference type="Proteomes" id="UP000694864">
    <property type="component" value="Chromosome 10"/>
</dbReference>
<reference evidence="8" key="2">
    <citation type="submission" date="2025-08" db="UniProtKB">
        <authorList>
            <consortium name="RefSeq"/>
        </authorList>
    </citation>
    <scope>IDENTIFICATION</scope>
    <source>
        <tissue evidence="8">Leaf</tissue>
    </source>
</reference>
<dbReference type="InterPro" id="IPR010682">
    <property type="entry name" value="SCRL"/>
</dbReference>